<dbReference type="AlphaFoldDB" id="A0AAJ5WA21"/>
<evidence type="ECO:0000256" key="4">
    <source>
        <dbReference type="ARBA" id="ARBA00022692"/>
    </source>
</evidence>
<dbReference type="Pfam" id="PF13715">
    <property type="entry name" value="CarbopepD_reg_2"/>
    <property type="match status" value="1"/>
</dbReference>
<evidence type="ECO:0000256" key="2">
    <source>
        <dbReference type="ARBA" id="ARBA00022448"/>
    </source>
</evidence>
<dbReference type="InterPro" id="IPR037066">
    <property type="entry name" value="Plug_dom_sf"/>
</dbReference>
<dbReference type="SUPFAM" id="SSF56935">
    <property type="entry name" value="Porins"/>
    <property type="match status" value="1"/>
</dbReference>
<evidence type="ECO:0000256" key="9">
    <source>
        <dbReference type="RuleBase" id="RU003357"/>
    </source>
</evidence>
<comment type="similarity">
    <text evidence="8 9">Belongs to the TonB-dependent receptor family.</text>
</comment>
<comment type="subcellular location">
    <subcellularLocation>
        <location evidence="1 8">Cell outer membrane</location>
        <topology evidence="1 8">Multi-pass membrane protein</topology>
    </subcellularLocation>
</comment>
<evidence type="ECO:0000256" key="8">
    <source>
        <dbReference type="PROSITE-ProRule" id="PRU01360"/>
    </source>
</evidence>
<keyword evidence="2 8" id="KW-0813">Transport</keyword>
<dbReference type="Gene3D" id="2.170.130.10">
    <property type="entry name" value="TonB-dependent receptor, plug domain"/>
    <property type="match status" value="1"/>
</dbReference>
<dbReference type="GO" id="GO:0009279">
    <property type="term" value="C:cell outer membrane"/>
    <property type="evidence" value="ECO:0007669"/>
    <property type="project" value="UniProtKB-SubCell"/>
</dbReference>
<keyword evidence="12" id="KW-0675">Receptor</keyword>
<proteinExistence type="inferred from homology"/>
<feature type="domain" description="TonB-dependent receptor plug" evidence="11">
    <location>
        <begin position="208"/>
        <end position="316"/>
    </location>
</feature>
<accession>A0AAJ5WA21</accession>
<name>A0AAJ5WA21_9SPHI</name>
<dbReference type="NCBIfam" id="TIGR04057">
    <property type="entry name" value="SusC_RagA_signa"/>
    <property type="match status" value="1"/>
</dbReference>
<evidence type="ECO:0000256" key="6">
    <source>
        <dbReference type="ARBA" id="ARBA00023136"/>
    </source>
</evidence>
<feature type="domain" description="TonB-dependent receptor-like beta-barrel" evidence="10">
    <location>
        <begin position="510"/>
        <end position="1066"/>
    </location>
</feature>
<evidence type="ECO:0000256" key="5">
    <source>
        <dbReference type="ARBA" id="ARBA00023077"/>
    </source>
</evidence>
<evidence type="ECO:0000259" key="11">
    <source>
        <dbReference type="Pfam" id="PF07715"/>
    </source>
</evidence>
<dbReference type="InterPro" id="IPR039426">
    <property type="entry name" value="TonB-dep_rcpt-like"/>
</dbReference>
<keyword evidence="5 9" id="KW-0798">TonB box</keyword>
<dbReference type="Pfam" id="PF07715">
    <property type="entry name" value="Plug"/>
    <property type="match status" value="1"/>
</dbReference>
<evidence type="ECO:0000313" key="12">
    <source>
        <dbReference type="EMBL" id="WEK21593.1"/>
    </source>
</evidence>
<keyword evidence="6 8" id="KW-0472">Membrane</keyword>
<dbReference type="EMBL" id="CP119313">
    <property type="protein sequence ID" value="WEK21593.1"/>
    <property type="molecule type" value="Genomic_DNA"/>
</dbReference>
<dbReference type="InterPro" id="IPR008969">
    <property type="entry name" value="CarboxyPept-like_regulatory"/>
</dbReference>
<dbReference type="InterPro" id="IPR000531">
    <property type="entry name" value="Beta-barrel_TonB"/>
</dbReference>
<keyword evidence="4 8" id="KW-0812">Transmembrane</keyword>
<keyword evidence="3 8" id="KW-1134">Transmembrane beta strand</keyword>
<dbReference type="Proteomes" id="UP001214530">
    <property type="component" value="Chromosome"/>
</dbReference>
<evidence type="ECO:0000313" key="13">
    <source>
        <dbReference type="Proteomes" id="UP001214530"/>
    </source>
</evidence>
<dbReference type="InterPro" id="IPR036942">
    <property type="entry name" value="Beta-barrel_TonB_sf"/>
</dbReference>
<dbReference type="NCBIfam" id="TIGR04056">
    <property type="entry name" value="OMP_RagA_SusC"/>
    <property type="match status" value="1"/>
</dbReference>
<dbReference type="InterPro" id="IPR023997">
    <property type="entry name" value="TonB-dep_OMP_SusC/RagA_CS"/>
</dbReference>
<dbReference type="InterPro" id="IPR012910">
    <property type="entry name" value="Plug_dom"/>
</dbReference>
<reference evidence="12" key="1">
    <citation type="submission" date="2023-03" db="EMBL/GenBank/DDBJ databases">
        <title>Andean soil-derived lignocellulolytic bacterial consortium as a source of novel taxa and putative plastic-active enzymes.</title>
        <authorList>
            <person name="Diaz-Garcia L."/>
            <person name="Chuvochina M."/>
            <person name="Feuerriegel G."/>
            <person name="Bunk B."/>
            <person name="Sproer C."/>
            <person name="Streit W.R."/>
            <person name="Rodriguez L.M."/>
            <person name="Overmann J."/>
            <person name="Jimenez D.J."/>
        </authorList>
    </citation>
    <scope>NUCLEOTIDE SEQUENCE</scope>
    <source>
        <strain evidence="12">MAG 3858</strain>
    </source>
</reference>
<evidence type="ECO:0000259" key="10">
    <source>
        <dbReference type="Pfam" id="PF00593"/>
    </source>
</evidence>
<keyword evidence="7 8" id="KW-0998">Cell outer membrane</keyword>
<dbReference type="InterPro" id="IPR023996">
    <property type="entry name" value="TonB-dep_OMP_SusC/RagA"/>
</dbReference>
<evidence type="ECO:0000256" key="1">
    <source>
        <dbReference type="ARBA" id="ARBA00004571"/>
    </source>
</evidence>
<protein>
    <submittedName>
        <fullName evidence="12">TonB-dependent receptor</fullName>
    </submittedName>
</protein>
<sequence>MKKYFTIGLLFYAFVLNNTIISKAYAQAQSQQKTITILSKKKIGLSSIFKEISKQSGYSFIYSEDQIKDFYTDDLQISRLELVDALKYLERHFPVAFKVGERSISVVVVQKKQEQILIKGRVVGIDNAPIPGVSIKEKGSIQAVIADSDGYFKISTQNVQGILIFSYIGFKTIEQDFKGSTLSMMIKMTENENSLNEIVVVGYGSQKKINLTGAVSTIDVKSTLEGRPVADVGRALQGGAAGLRITIPSGEVGSDPIIKIRGQIGSLSGESSPLILLDNVEIPSIALVNPGDIESITILKDAAASSIYGAKAAFGVVLITTKQGTGKDKPQINYSGNLAFQNPWKELKMADVDGLKYAVDAAERVGKTSATGGYFLVNRESYERAVAWKEKYGNSIGLNDPTVYGRDWYVQNSSKMGVRTYDPFAAMVKEWAPTQQHNLSIGGTSGKTSYYLGLAALDQSGMMKPAKSDQFSRYNASLKVTSEISKYITARAGAIYSRRNKEYPYITSSTTADPWYYLFRWGPIYPLGNDENGDPIRSPASEAAAANTANILQNYMNFNLGSTINILKNWKADVDYTFSNQEEISNRPGTRYTGRDSWADPLKRLDKNGDPVYVNNEGKVVASTDPGAMLAYDMILSTYTAPGSNPDHFRRQSSNFYRHTINAYTTYKLDLDKNHHFKYILGLNRVTDKSADQYTQITNLLDITNPQFSYGSGTLTGGGGSYWEAQLGYFGRVNYSFKDKYLLEGNVRYDGSSKFPTNLKWRWFPSFSAGWLASDEKFMQWANPALSMLKFRASWGSIGDQTVSSSLYVPTMSTGQSNWIGINGKENYVGTPSAVSTSITWQDINTLNLGVDAGFFNRQLGVTFELFKRNTNNMIVPEEGVIATFGAGAPKGNFGSLETRGWELSVDFNHHFSNGLGINVRGNVSDAKSIITAYGTTKSINSNYVGRTVGEIWGYRTDRLYQMSDFELDANGKLQLITLTAAESKYAGQKAYKLKPGPNGEKPVYQVLLQNSTNFKFGPGDVKFVDVNGDGEINNGSSLLDDHGDLEVIGNSSPRYEYGLRLGADYKGFDFSVFFQGVAKRQIWGDGTLAIPGYRPSDGAMPAAIANNYWTPDHTGAFYPAAYDNNSDNISNNMQIQSRYLLDMSYLRVKNLTLGYSLPKSLLKKLSISTLRLYTSMENFLTLDHLKGLPIDPEVINGYSMWNSSNYNSGRTGTGTPAFKSVSFGAQLTF</sequence>
<evidence type="ECO:0000256" key="3">
    <source>
        <dbReference type="ARBA" id="ARBA00022452"/>
    </source>
</evidence>
<dbReference type="SUPFAM" id="SSF49464">
    <property type="entry name" value="Carboxypeptidase regulatory domain-like"/>
    <property type="match status" value="1"/>
</dbReference>
<organism evidence="12 13">
    <name type="scientific">Candidatus Pedobacter colombiensis</name>
    <dbReference type="NCBI Taxonomy" id="3121371"/>
    <lineage>
        <taxon>Bacteria</taxon>
        <taxon>Pseudomonadati</taxon>
        <taxon>Bacteroidota</taxon>
        <taxon>Sphingobacteriia</taxon>
        <taxon>Sphingobacteriales</taxon>
        <taxon>Sphingobacteriaceae</taxon>
        <taxon>Pedobacter</taxon>
    </lineage>
</organism>
<gene>
    <name evidence="12" type="ORF">P0Y49_10635</name>
</gene>
<dbReference type="Pfam" id="PF00593">
    <property type="entry name" value="TonB_dep_Rec_b-barrel"/>
    <property type="match status" value="1"/>
</dbReference>
<evidence type="ECO:0000256" key="7">
    <source>
        <dbReference type="ARBA" id="ARBA00023237"/>
    </source>
</evidence>
<dbReference type="PROSITE" id="PS52016">
    <property type="entry name" value="TONB_DEPENDENT_REC_3"/>
    <property type="match status" value="1"/>
</dbReference>
<dbReference type="Gene3D" id="2.40.170.20">
    <property type="entry name" value="TonB-dependent receptor, beta-barrel domain"/>
    <property type="match status" value="1"/>
</dbReference>